<evidence type="ECO:0000256" key="1">
    <source>
        <dbReference type="ARBA" id="ARBA00022443"/>
    </source>
</evidence>
<organism evidence="6 7">
    <name type="scientific">Geodia barretti</name>
    <name type="common">Barrett's horny sponge</name>
    <dbReference type="NCBI Taxonomy" id="519541"/>
    <lineage>
        <taxon>Eukaryota</taxon>
        <taxon>Metazoa</taxon>
        <taxon>Porifera</taxon>
        <taxon>Demospongiae</taxon>
        <taxon>Heteroscleromorpha</taxon>
        <taxon>Tetractinellida</taxon>
        <taxon>Astrophorina</taxon>
        <taxon>Geodiidae</taxon>
        <taxon>Geodia</taxon>
    </lineage>
</organism>
<dbReference type="PANTHER" id="PTHR15706">
    <property type="entry name" value="SH3 MULTIPLE DOMAIN"/>
    <property type="match status" value="1"/>
</dbReference>
<evidence type="ECO:0000256" key="3">
    <source>
        <dbReference type="PROSITE-ProRule" id="PRU00192"/>
    </source>
</evidence>
<dbReference type="Proteomes" id="UP001174909">
    <property type="component" value="Unassembled WGS sequence"/>
</dbReference>
<feature type="compositionally biased region" description="Low complexity" evidence="4">
    <location>
        <begin position="208"/>
        <end position="230"/>
    </location>
</feature>
<protein>
    <submittedName>
        <fullName evidence="6">SH3 and PX domain-containing protein 2B</fullName>
    </submittedName>
</protein>
<dbReference type="EMBL" id="CASHTH010003675">
    <property type="protein sequence ID" value="CAI8047743.1"/>
    <property type="molecule type" value="Genomic_DNA"/>
</dbReference>
<dbReference type="SUPFAM" id="SSF50044">
    <property type="entry name" value="SH3-domain"/>
    <property type="match status" value="2"/>
</dbReference>
<dbReference type="PANTHER" id="PTHR15706:SF2">
    <property type="entry name" value="SH3 AND PX DOMAIN-CONTAINING PROTEIN 2A"/>
    <property type="match status" value="1"/>
</dbReference>
<feature type="region of interest" description="Disordered" evidence="4">
    <location>
        <begin position="1"/>
        <end position="294"/>
    </location>
</feature>
<feature type="compositionally biased region" description="Polar residues" evidence="4">
    <location>
        <begin position="97"/>
        <end position="108"/>
    </location>
</feature>
<dbReference type="GO" id="GO:0005737">
    <property type="term" value="C:cytoplasm"/>
    <property type="evidence" value="ECO:0007669"/>
    <property type="project" value="TreeGrafter"/>
</dbReference>
<evidence type="ECO:0000313" key="6">
    <source>
        <dbReference type="EMBL" id="CAI8047743.1"/>
    </source>
</evidence>
<dbReference type="InterPro" id="IPR001452">
    <property type="entry name" value="SH3_domain"/>
</dbReference>
<accession>A0AA35TGU4</accession>
<proteinExistence type="predicted"/>
<gene>
    <name evidence="6" type="ORF">GBAR_LOCUS26415</name>
</gene>
<dbReference type="CDD" id="cd11856">
    <property type="entry name" value="SH3_p47phox_like"/>
    <property type="match status" value="2"/>
</dbReference>
<reference evidence="6" key="1">
    <citation type="submission" date="2023-03" db="EMBL/GenBank/DDBJ databases">
        <authorList>
            <person name="Steffen K."/>
            <person name="Cardenas P."/>
        </authorList>
    </citation>
    <scope>NUCLEOTIDE SEQUENCE</scope>
</reference>
<sequence>MGDKEGWVPSSYLERAAKNETLQTPPPKLPAKRSPVKRRELPQSGNKAALRRSTSEETLKGSQLKPSPSHKVHVNSPPGKSTSSSLLTASTPHLSSPQQRKPTISVPSHTNKKTLTTGGNTHTPIGRSSSSGDQATRPKPHLAPRTQQSATSLSVPKPHTKSRSADGSTNSRERTLSSRTDHNRPVSELAQLLQKKQATLSANSSAKPSSPRATPKTATPKTATQKTASPSTKRLDLSVKQPPQRPKPYNTTATTKRAPPKRPEPPKSNTISHTKKTPPPRPSTSPSQTRKTSVGYTAVCEYTGGDGQMSLRAGQIVEVLEKCSDGWWYVKAGSEEGWAPSSFLEEGKSKPGRPANGPSHPKTEHPIAGSSKPTPAARPIPKPRRSPQTPHASNSMYRAAVSYQVPVYEDSGITLVAGQLYEVLEKQEGWWFVKDTQGEGWAPASHLDPA</sequence>
<evidence type="ECO:0000256" key="2">
    <source>
        <dbReference type="ARBA" id="ARBA00022737"/>
    </source>
</evidence>
<name>A0AA35TGU4_GEOBA</name>
<keyword evidence="2" id="KW-0677">Repeat</keyword>
<dbReference type="GO" id="GO:0042554">
    <property type="term" value="P:superoxide anion generation"/>
    <property type="evidence" value="ECO:0007669"/>
    <property type="project" value="TreeGrafter"/>
</dbReference>
<dbReference type="Gene3D" id="2.30.30.40">
    <property type="entry name" value="SH3 Domains"/>
    <property type="match status" value="2"/>
</dbReference>
<dbReference type="InterPro" id="IPR051228">
    <property type="entry name" value="NADPH_Oxidase/PX-Domain"/>
</dbReference>
<evidence type="ECO:0000313" key="7">
    <source>
        <dbReference type="Proteomes" id="UP001174909"/>
    </source>
</evidence>
<keyword evidence="1 3" id="KW-0728">SH3 domain</keyword>
<dbReference type="PROSITE" id="PS50002">
    <property type="entry name" value="SH3"/>
    <property type="match status" value="2"/>
</dbReference>
<feature type="compositionally biased region" description="Low complexity" evidence="4">
    <location>
        <begin position="81"/>
        <end position="96"/>
    </location>
</feature>
<dbReference type="InterPro" id="IPR036028">
    <property type="entry name" value="SH3-like_dom_sf"/>
</dbReference>
<evidence type="ECO:0000259" key="5">
    <source>
        <dbReference type="PROSITE" id="PS50002"/>
    </source>
</evidence>
<keyword evidence="7" id="KW-1185">Reference proteome</keyword>
<feature type="compositionally biased region" description="Low complexity" evidence="4">
    <location>
        <begin position="284"/>
        <end position="293"/>
    </location>
</feature>
<dbReference type="AlphaFoldDB" id="A0AA35TGU4"/>
<feature type="compositionally biased region" description="Polar residues" evidence="4">
    <location>
        <begin position="145"/>
        <end position="154"/>
    </location>
</feature>
<feature type="region of interest" description="Disordered" evidence="4">
    <location>
        <begin position="340"/>
        <end position="395"/>
    </location>
</feature>
<dbReference type="GO" id="GO:0016176">
    <property type="term" value="F:superoxide-generating NADPH oxidase activator activity"/>
    <property type="evidence" value="ECO:0007669"/>
    <property type="project" value="TreeGrafter"/>
</dbReference>
<comment type="caution">
    <text evidence="6">The sequence shown here is derived from an EMBL/GenBank/DDBJ whole genome shotgun (WGS) entry which is preliminary data.</text>
</comment>
<dbReference type="SMART" id="SM00326">
    <property type="entry name" value="SH3"/>
    <property type="match status" value="2"/>
</dbReference>
<evidence type="ECO:0000256" key="4">
    <source>
        <dbReference type="SAM" id="MobiDB-lite"/>
    </source>
</evidence>
<feature type="compositionally biased region" description="Low complexity" evidence="4">
    <location>
        <begin position="189"/>
        <end position="198"/>
    </location>
</feature>
<feature type="domain" description="SH3" evidence="5">
    <location>
        <begin position="291"/>
        <end position="349"/>
    </location>
</feature>
<dbReference type="Pfam" id="PF07653">
    <property type="entry name" value="SH3_2"/>
    <property type="match status" value="1"/>
</dbReference>
<feature type="domain" description="SH3" evidence="5">
    <location>
        <begin position="392"/>
        <end position="450"/>
    </location>
</feature>
<feature type="compositionally biased region" description="Polar residues" evidence="4">
    <location>
        <begin position="386"/>
        <end position="395"/>
    </location>
</feature>
<feature type="compositionally biased region" description="Basic and acidic residues" evidence="4">
    <location>
        <begin position="171"/>
        <end position="185"/>
    </location>
</feature>
<feature type="compositionally biased region" description="Low complexity" evidence="4">
    <location>
        <begin position="113"/>
        <end position="123"/>
    </location>
</feature>